<dbReference type="Proteomes" id="UP001172756">
    <property type="component" value="Unassembled WGS sequence"/>
</dbReference>
<gene>
    <name evidence="9" type="ORF">QQ002_12930</name>
</gene>
<proteinExistence type="inferred from homology"/>
<feature type="active site" description="Proton acceptor" evidence="5">
    <location>
        <position position="32"/>
    </location>
</feature>
<keyword evidence="4 7" id="KW-0326">Glycosidase</keyword>
<dbReference type="EMBL" id="JAUHQB010000012">
    <property type="protein sequence ID" value="MDN4484448.1"/>
    <property type="molecule type" value="Genomic_DNA"/>
</dbReference>
<evidence type="ECO:0000256" key="3">
    <source>
        <dbReference type="ARBA" id="ARBA00022801"/>
    </source>
</evidence>
<feature type="site" description="Important for catalytic activity, responsible for pKa modulation of the active site Glu and correct orientation of both the proton donor and substrate" evidence="6">
    <location>
        <position position="159"/>
    </location>
</feature>
<dbReference type="Pfam" id="PF04616">
    <property type="entry name" value="Glyco_hydro_43"/>
    <property type="match status" value="1"/>
</dbReference>
<evidence type="ECO:0000313" key="9">
    <source>
        <dbReference type="EMBL" id="MDN4484448.1"/>
    </source>
</evidence>
<dbReference type="SUPFAM" id="SSF75005">
    <property type="entry name" value="Arabinanase/levansucrase/invertase"/>
    <property type="match status" value="1"/>
</dbReference>
<dbReference type="InterPro" id="IPR006710">
    <property type="entry name" value="Glyco_hydro_43"/>
</dbReference>
<evidence type="ECO:0000256" key="7">
    <source>
        <dbReference type="RuleBase" id="RU361187"/>
    </source>
</evidence>
<dbReference type="GO" id="GO:0005975">
    <property type="term" value="P:carbohydrate metabolic process"/>
    <property type="evidence" value="ECO:0007669"/>
    <property type="project" value="InterPro"/>
</dbReference>
<evidence type="ECO:0000256" key="5">
    <source>
        <dbReference type="PIRSR" id="PIRSR606710-1"/>
    </source>
</evidence>
<evidence type="ECO:0000256" key="4">
    <source>
        <dbReference type="ARBA" id="ARBA00023295"/>
    </source>
</evidence>
<comment type="caution">
    <text evidence="9">The sequence shown here is derived from an EMBL/GenBank/DDBJ whole genome shotgun (WGS) entry which is preliminary data.</text>
</comment>
<evidence type="ECO:0000256" key="6">
    <source>
        <dbReference type="PIRSR" id="PIRSR606710-2"/>
    </source>
</evidence>
<comment type="pathway">
    <text evidence="1">Glycan metabolism; L-arabinan degradation.</text>
</comment>
<dbReference type="PANTHER" id="PTHR43301">
    <property type="entry name" value="ARABINAN ENDO-1,5-ALPHA-L-ARABINOSIDASE"/>
    <property type="match status" value="1"/>
</dbReference>
<evidence type="ECO:0000313" key="10">
    <source>
        <dbReference type="Proteomes" id="UP001172756"/>
    </source>
</evidence>
<dbReference type="CDD" id="cd08998">
    <property type="entry name" value="GH43_Arb43a-like"/>
    <property type="match status" value="1"/>
</dbReference>
<name>A0AB35ML02_9MICO</name>
<protein>
    <submittedName>
        <fullName evidence="9">Arabinan endo-1,5-alpha-L-arabinosidase</fullName>
    </submittedName>
</protein>
<dbReference type="InterPro" id="IPR023296">
    <property type="entry name" value="Glyco_hydro_beta-prop_sf"/>
</dbReference>
<comment type="similarity">
    <text evidence="2 7">Belongs to the glycosyl hydrolase 43 family.</text>
</comment>
<reference evidence="9 10" key="1">
    <citation type="submission" date="2023-06" db="EMBL/GenBank/DDBJ databases">
        <title>SYSU T0a273.</title>
        <authorList>
            <person name="Gao L."/>
            <person name="Fang B.-Z."/>
            <person name="Li W.-J."/>
        </authorList>
    </citation>
    <scope>NUCLEOTIDE SEQUENCE [LARGE SCALE GENOMIC DNA]</scope>
    <source>
        <strain evidence="9 10">SYSU T0a273</strain>
    </source>
</reference>
<dbReference type="Gene3D" id="2.115.10.20">
    <property type="entry name" value="Glycosyl hydrolase domain, family 43"/>
    <property type="match status" value="1"/>
</dbReference>
<dbReference type="PANTHER" id="PTHR43301:SF3">
    <property type="entry name" value="ARABINAN ENDO-1,5-ALPHA-L-ARABINOSIDASE A-RELATED"/>
    <property type="match status" value="1"/>
</dbReference>
<evidence type="ECO:0000256" key="2">
    <source>
        <dbReference type="ARBA" id="ARBA00009865"/>
    </source>
</evidence>
<evidence type="ECO:0000256" key="1">
    <source>
        <dbReference type="ARBA" id="ARBA00004834"/>
    </source>
</evidence>
<sequence length="453" mass="47692">MTEIEAAPASTGGAAGEALPDPATWGARNSHDPTAVRDDDGVYWLFSTDADADGPLRFSGAQIRRSTDLVSWEFVGCALDGVPGPARAHAGAEGLWAPDVVRVETAAGVQWRMYYSASSFGSRTSAIGLAVAPHPAGPWEDRGIVVATVHDRDGHNAIDAQLVIDGARHHLAYGSFFGGLHLLEIDPATGFALDAPAPGAPASSPGTLIARRPRSVDTAIEGPFILPRPGGGWALIVSYDSLVSTYHVRVAVAEDLYGPYVDPDGHEMTDLDADPLTVGLTVLASHQLEGGRGVLAPGHASVLTEPGHQVLVHHTRFVDQPRQHEVQVRRLVWTQEGWPLVSIQPWGGSHEDDDEAAWPSDVAALRGDWEIVDLGGPTDQVAPARRVTVDDAALAGLVPHGRGRFTRSGDAPVDAVVFPAWDTVRGRETLAFAARGPRGTVVVGTAVPEGAVG</sequence>
<dbReference type="InterPro" id="IPR050727">
    <property type="entry name" value="GH43_arabinanases"/>
</dbReference>
<dbReference type="RefSeq" id="WP_301161016.1">
    <property type="nucleotide sequence ID" value="NZ_JAUHQB010000012.1"/>
</dbReference>
<evidence type="ECO:0000256" key="8">
    <source>
        <dbReference type="SAM" id="MobiDB-lite"/>
    </source>
</evidence>
<keyword evidence="3 7" id="KW-0378">Hydrolase</keyword>
<accession>A0AB35ML02</accession>
<feature type="region of interest" description="Disordered" evidence="8">
    <location>
        <begin position="1"/>
        <end position="33"/>
    </location>
</feature>
<organism evidence="9 10">
    <name type="scientific">Demequina lignilytica</name>
    <dbReference type="NCBI Taxonomy" id="3051663"/>
    <lineage>
        <taxon>Bacteria</taxon>
        <taxon>Bacillati</taxon>
        <taxon>Actinomycetota</taxon>
        <taxon>Actinomycetes</taxon>
        <taxon>Micrococcales</taxon>
        <taxon>Demequinaceae</taxon>
        <taxon>Demequina</taxon>
    </lineage>
</organism>
<dbReference type="AlphaFoldDB" id="A0AB35ML02"/>
<dbReference type="GO" id="GO:0004553">
    <property type="term" value="F:hydrolase activity, hydrolyzing O-glycosyl compounds"/>
    <property type="evidence" value="ECO:0007669"/>
    <property type="project" value="InterPro"/>
</dbReference>
<feature type="active site" description="Proton donor" evidence="5">
    <location>
        <position position="221"/>
    </location>
</feature>